<evidence type="ECO:0000313" key="3">
    <source>
        <dbReference type="Proteomes" id="UP000326554"/>
    </source>
</evidence>
<feature type="domain" description="GP-PDE" evidence="1">
    <location>
        <begin position="9"/>
        <end position="254"/>
    </location>
</feature>
<dbReference type="Proteomes" id="UP000326554">
    <property type="component" value="Unassembled WGS sequence"/>
</dbReference>
<dbReference type="Pfam" id="PF03009">
    <property type="entry name" value="GDPD"/>
    <property type="match status" value="1"/>
</dbReference>
<dbReference type="SUPFAM" id="SSF51695">
    <property type="entry name" value="PLC-like phosphodiesterases"/>
    <property type="match status" value="1"/>
</dbReference>
<keyword evidence="3" id="KW-1185">Reference proteome</keyword>
<sequence>MTLPPGFTARSFAHRGLHDVANGVIENSRAAVQAAIDAGYGIEIDVQLSADGEAMVFHDYGLERLTGAEGPVARRSAAELGALTLAGSAPRQGIPTLTEILELVAGRVPVLVEIKDQDGALGPKVGPLEKAVARALSRYPGPVAVMSFNPHSMAEMQRLAPEVPRGLTTCRFDAEDWPTIPQARRDALREIPDFETVGASFVSHRAEDANSDRLARLRDGGAAILCWTVRSEEAERQARQHVDAITFEGYRPRT</sequence>
<dbReference type="PANTHER" id="PTHR46211:SF1">
    <property type="entry name" value="GLYCEROPHOSPHODIESTER PHOSPHODIESTERASE, CYTOPLASMIC"/>
    <property type="match status" value="1"/>
</dbReference>
<dbReference type="RefSeq" id="WP_150446128.1">
    <property type="nucleotide sequence ID" value="NZ_VYQE01000004.1"/>
</dbReference>
<dbReference type="GO" id="GO:0008081">
    <property type="term" value="F:phosphoric diester hydrolase activity"/>
    <property type="evidence" value="ECO:0007669"/>
    <property type="project" value="InterPro"/>
</dbReference>
<proteinExistence type="predicted"/>
<protein>
    <submittedName>
        <fullName evidence="2">Phosphodiesterase</fullName>
    </submittedName>
</protein>
<dbReference type="EMBL" id="VYQE01000004">
    <property type="protein sequence ID" value="KAA9007109.1"/>
    <property type="molecule type" value="Genomic_DNA"/>
</dbReference>
<dbReference type="GO" id="GO:0006629">
    <property type="term" value="P:lipid metabolic process"/>
    <property type="evidence" value="ECO:0007669"/>
    <property type="project" value="InterPro"/>
</dbReference>
<dbReference type="InterPro" id="IPR030395">
    <property type="entry name" value="GP_PDE_dom"/>
</dbReference>
<comment type="caution">
    <text evidence="2">The sequence shown here is derived from an EMBL/GenBank/DDBJ whole genome shotgun (WGS) entry which is preliminary data.</text>
</comment>
<dbReference type="Gene3D" id="3.20.20.190">
    <property type="entry name" value="Phosphatidylinositol (PI) phosphodiesterase"/>
    <property type="match status" value="1"/>
</dbReference>
<gene>
    <name evidence="2" type="ORF">F3S47_15210</name>
</gene>
<name>A0A5J5GFV8_9RHOB</name>
<dbReference type="InterPro" id="IPR017946">
    <property type="entry name" value="PLC-like_Pdiesterase_TIM-brl"/>
</dbReference>
<dbReference type="AlphaFoldDB" id="A0A5J5GFV8"/>
<dbReference type="PANTHER" id="PTHR46211">
    <property type="entry name" value="GLYCEROPHOSPHORYL DIESTER PHOSPHODIESTERASE"/>
    <property type="match status" value="1"/>
</dbReference>
<organism evidence="2 3">
    <name type="scientific">Histidinibacterium aquaticum</name>
    <dbReference type="NCBI Taxonomy" id="2613962"/>
    <lineage>
        <taxon>Bacteria</taxon>
        <taxon>Pseudomonadati</taxon>
        <taxon>Pseudomonadota</taxon>
        <taxon>Alphaproteobacteria</taxon>
        <taxon>Rhodobacterales</taxon>
        <taxon>Paracoccaceae</taxon>
        <taxon>Histidinibacterium</taxon>
    </lineage>
</organism>
<evidence type="ECO:0000313" key="2">
    <source>
        <dbReference type="EMBL" id="KAA9007109.1"/>
    </source>
</evidence>
<dbReference type="PROSITE" id="PS51704">
    <property type="entry name" value="GP_PDE"/>
    <property type="match status" value="1"/>
</dbReference>
<evidence type="ECO:0000259" key="1">
    <source>
        <dbReference type="PROSITE" id="PS51704"/>
    </source>
</evidence>
<reference evidence="2 3" key="1">
    <citation type="submission" date="2019-09" db="EMBL/GenBank/DDBJ databases">
        <authorList>
            <person name="Park J.-S."/>
            <person name="Choi H.-J."/>
        </authorList>
    </citation>
    <scope>NUCLEOTIDE SEQUENCE [LARGE SCALE GENOMIC DNA]</scope>
    <source>
        <strain evidence="2 3">176SS1-4</strain>
    </source>
</reference>
<accession>A0A5J5GFV8</accession>